<dbReference type="EMBL" id="JACJIA010000003">
    <property type="protein sequence ID" value="MBA8951153.1"/>
    <property type="molecule type" value="Genomic_DNA"/>
</dbReference>
<dbReference type="Pfam" id="PF13556">
    <property type="entry name" value="HTH_30"/>
    <property type="match status" value="1"/>
</dbReference>
<dbReference type="InterPro" id="IPR051448">
    <property type="entry name" value="CdaR-like_regulators"/>
</dbReference>
<dbReference type="RefSeq" id="WP_182843524.1">
    <property type="nucleotide sequence ID" value="NZ_BAAALP010000009.1"/>
</dbReference>
<evidence type="ECO:0000259" key="2">
    <source>
        <dbReference type="Pfam" id="PF25906"/>
    </source>
</evidence>
<feature type="domain" description="PucR C-terminal helix-turn-helix" evidence="1">
    <location>
        <begin position="334"/>
        <end position="391"/>
    </location>
</feature>
<name>A0A7W3LN19_ACTNM</name>
<evidence type="ECO:0000313" key="4">
    <source>
        <dbReference type="Proteomes" id="UP000572680"/>
    </source>
</evidence>
<sequence>MARDTVAAAGTAGTVVVPAEVVAALRAESATLADEVIAGIREAVPAYAEPVETSYRPAFRVIVEQAIAAFVDRLGGSGAPHEYRDELCRAMGRGEARDGRALDALQAAYRVGARIAWRRLAETGRRHQVSPAVMSVIADALFAYIDELASLSVQGYLEARGRDDGTRAERHRLLLRTLLRPGAARTLLAEVAVEAGWDVPAEVTMVALPAGTPCEARALAADVLADLDAAEPHLLIPGAFDRGREEMLAAALPDRRAAVGITVPLAAAADSLRWARRALALVEAGVLEDRGPTRCEDHLLDLWLLADGALLDQIARRRFAELADLGHAQRVRVAETLAAWLETDGNAVAAARRLDVHPQTIRYRMRQINGVLGERLTEPAGRFALEATLRASRLLDHPMEVDRNRIGHDGG</sequence>
<feature type="domain" description="PucR-like N-terminal" evidence="2">
    <location>
        <begin position="17"/>
        <end position="179"/>
    </location>
</feature>
<organism evidence="3 4">
    <name type="scientific">Actinomadura namibiensis</name>
    <dbReference type="NCBI Taxonomy" id="182080"/>
    <lineage>
        <taxon>Bacteria</taxon>
        <taxon>Bacillati</taxon>
        <taxon>Actinomycetota</taxon>
        <taxon>Actinomycetes</taxon>
        <taxon>Streptosporangiales</taxon>
        <taxon>Thermomonosporaceae</taxon>
        <taxon>Actinomadura</taxon>
    </lineage>
</organism>
<comment type="caution">
    <text evidence="3">The sequence shown here is derived from an EMBL/GenBank/DDBJ whole genome shotgun (WGS) entry which is preliminary data.</text>
</comment>
<proteinExistence type="predicted"/>
<accession>A0A7W3LN19</accession>
<dbReference type="InterPro" id="IPR025736">
    <property type="entry name" value="PucR_C-HTH_dom"/>
</dbReference>
<evidence type="ECO:0000259" key="1">
    <source>
        <dbReference type="Pfam" id="PF13556"/>
    </source>
</evidence>
<dbReference type="Gene3D" id="1.10.10.2840">
    <property type="entry name" value="PucR C-terminal helix-turn-helix domain"/>
    <property type="match status" value="1"/>
</dbReference>
<evidence type="ECO:0008006" key="5">
    <source>
        <dbReference type="Google" id="ProtNLM"/>
    </source>
</evidence>
<dbReference type="Proteomes" id="UP000572680">
    <property type="component" value="Unassembled WGS sequence"/>
</dbReference>
<reference evidence="3 4" key="1">
    <citation type="submission" date="2020-08" db="EMBL/GenBank/DDBJ databases">
        <title>Genomic Encyclopedia of Type Strains, Phase IV (KMG-IV): sequencing the most valuable type-strain genomes for metagenomic binning, comparative biology and taxonomic classification.</title>
        <authorList>
            <person name="Goeker M."/>
        </authorList>
    </citation>
    <scope>NUCLEOTIDE SEQUENCE [LARGE SCALE GENOMIC DNA]</scope>
    <source>
        <strain evidence="3 4">DSM 44197</strain>
    </source>
</reference>
<dbReference type="AlphaFoldDB" id="A0A7W3LN19"/>
<keyword evidence="4" id="KW-1185">Reference proteome</keyword>
<evidence type="ECO:0000313" key="3">
    <source>
        <dbReference type="EMBL" id="MBA8951153.1"/>
    </source>
</evidence>
<protein>
    <recommendedName>
        <fullName evidence="5">PucR family transcriptional regulator</fullName>
    </recommendedName>
</protein>
<dbReference type="PANTHER" id="PTHR33744">
    <property type="entry name" value="CARBOHYDRATE DIACID REGULATOR"/>
    <property type="match status" value="1"/>
</dbReference>
<dbReference type="Pfam" id="PF25906">
    <property type="entry name" value="PucR-like_N"/>
    <property type="match status" value="1"/>
</dbReference>
<dbReference type="InterPro" id="IPR058663">
    <property type="entry name" value="PucR-like_N"/>
</dbReference>
<dbReference type="InterPro" id="IPR042070">
    <property type="entry name" value="PucR_C-HTH_sf"/>
</dbReference>
<gene>
    <name evidence="3" type="ORF">HNR61_002784</name>
</gene>
<dbReference type="PANTHER" id="PTHR33744:SF1">
    <property type="entry name" value="DNA-BINDING TRANSCRIPTIONAL ACTIVATOR ADER"/>
    <property type="match status" value="1"/>
</dbReference>